<evidence type="ECO:0000256" key="3">
    <source>
        <dbReference type="PROSITE-ProRule" id="PRU00023"/>
    </source>
</evidence>
<dbReference type="Gene3D" id="1.25.40.20">
    <property type="entry name" value="Ankyrin repeat-containing domain"/>
    <property type="match status" value="1"/>
</dbReference>
<dbReference type="Pfam" id="PF00149">
    <property type="entry name" value="Metallophos"/>
    <property type="match status" value="1"/>
</dbReference>
<evidence type="ECO:0000259" key="5">
    <source>
        <dbReference type="Pfam" id="PF00149"/>
    </source>
</evidence>
<dbReference type="InterPro" id="IPR036770">
    <property type="entry name" value="Ankyrin_rpt-contain_sf"/>
</dbReference>
<evidence type="ECO:0000313" key="7">
    <source>
        <dbReference type="Proteomes" id="UP001652625"/>
    </source>
</evidence>
<keyword evidence="3" id="KW-0040">ANK repeat</keyword>
<keyword evidence="2" id="KW-0732">Signal</keyword>
<dbReference type="PRINTS" id="PR01607">
    <property type="entry name" value="APYRASEFAMLY"/>
</dbReference>
<organism evidence="7 9">
    <name type="scientific">Hydra vulgaris</name>
    <name type="common">Hydra</name>
    <name type="synonym">Hydra attenuata</name>
    <dbReference type="NCBI Taxonomy" id="6087"/>
    <lineage>
        <taxon>Eukaryota</taxon>
        <taxon>Metazoa</taxon>
        <taxon>Cnidaria</taxon>
        <taxon>Hydrozoa</taxon>
        <taxon>Hydroidolina</taxon>
        <taxon>Anthoathecata</taxon>
        <taxon>Aplanulata</taxon>
        <taxon>Hydridae</taxon>
        <taxon>Hydra</taxon>
    </lineage>
</organism>
<dbReference type="Pfam" id="PF00023">
    <property type="entry name" value="Ank"/>
    <property type="match status" value="1"/>
</dbReference>
<evidence type="ECO:0000256" key="1">
    <source>
        <dbReference type="ARBA" id="ARBA00006654"/>
    </source>
</evidence>
<dbReference type="InterPro" id="IPR004843">
    <property type="entry name" value="Calcineurin-like_PHP"/>
</dbReference>
<dbReference type="RefSeq" id="XP_065675063.1">
    <property type="nucleotide sequence ID" value="XM_065818991.1"/>
</dbReference>
<evidence type="ECO:0000256" key="2">
    <source>
        <dbReference type="ARBA" id="ARBA00022729"/>
    </source>
</evidence>
<sequence>MGSVCSSRRTPIVVTEMKPEHNQNENQTQSESNGQLKKYTQKQEPQKNVSFKKPSIDEAIESSNSIKSSNKNLLQDNEVQENEEKKPEHVKQQESKKQSLAIFTNNNVAEKEDSKLVKEQIETFSLDTVNKNDIKINQSAILLNDSVKNQFRIYSKSSELKSDKLIVLHFNDVYNIEPRDMEPVGGAARFVTKVKSFQNEPLILFSGDCLNPSLMSSVTKGKQMIPVMNAIGVNAALYGNHDFDFGVDQLINFKRKTNFPWLISNVKDKITKTLLADGLRTVVAEWHGHKIGIIGLVEEEWLVTLSTVDPEDVEFIDFIDCAKSLVRELKEEENCTFIIALTHMRVPNDIKLLESDVGINLVLGGHDHHYETKEHNGKVFVKSGTDFREFTEIVVDFSHGIQISTKRHEITSDISENEEVKAECLKFMSVLGQKMEHELGVVNVELDGRFSTVRTKESNLGNFICDIMRAATQADIALLNSGSLRSDALHPAGPFKMKDLFGILPMVDSLVVIKISGEVLLKVLENSVSQYPKYEGRFLQVSGISFVFNPDMPAGERICKDTVKVHDTIPLQLNQDYTVVTKTYIASGKDGYDMLANCQVIVDEENGPVLTTIVENHFDSIRVLKGGKKSMSGHRQSIVVKHDENQSFMEEQRSRLCPKVEGRIRLVGEPEKVSPEYVRRKSKLCCQYQNNNMPSLVVETIEETPEEESSKLFTVSEKTLGDDSDIEDIMQGDQMREDIDDKIRLDLWEAVGIDDLQKVEEIVGKRTLDFKFWTMEKTLLHHAAQHNSVKCLAYLIKNSNLTVHVRDQILKNTALFYAAEYGCKEAALILLDNGSKINARNTLWETPLHLACEHGHGEVIILLLARGADRSLKNKDGEKPKI</sequence>
<proteinExistence type="inferred from homology"/>
<dbReference type="InterPro" id="IPR029052">
    <property type="entry name" value="Metallo-depent_PP-like"/>
</dbReference>
<dbReference type="Gene3D" id="3.90.780.10">
    <property type="entry name" value="5'-Nucleotidase, C-terminal domain"/>
    <property type="match status" value="1"/>
</dbReference>
<gene>
    <name evidence="8 9" type="primary">LOC136071989</name>
</gene>
<dbReference type="Pfam" id="PF12796">
    <property type="entry name" value="Ank_2"/>
    <property type="match status" value="1"/>
</dbReference>
<dbReference type="Pfam" id="PF02872">
    <property type="entry name" value="5_nucleotid_C"/>
    <property type="match status" value="1"/>
</dbReference>
<dbReference type="SMART" id="SM00248">
    <property type="entry name" value="ANK"/>
    <property type="match status" value="3"/>
</dbReference>
<dbReference type="PROSITE" id="PS50088">
    <property type="entry name" value="ANK_REPEAT"/>
    <property type="match status" value="2"/>
</dbReference>
<keyword evidence="7" id="KW-1185">Reference proteome</keyword>
<evidence type="ECO:0000256" key="4">
    <source>
        <dbReference type="SAM" id="MobiDB-lite"/>
    </source>
</evidence>
<dbReference type="GeneID" id="136071989"/>
<evidence type="ECO:0000259" key="6">
    <source>
        <dbReference type="Pfam" id="PF02872"/>
    </source>
</evidence>
<feature type="compositionally biased region" description="Low complexity" evidence="4">
    <location>
        <begin position="24"/>
        <end position="35"/>
    </location>
</feature>
<dbReference type="PANTHER" id="PTHR11575">
    <property type="entry name" value="5'-NUCLEOTIDASE-RELATED"/>
    <property type="match status" value="1"/>
</dbReference>
<accession>A0ABM4DKK0</accession>
<dbReference type="SUPFAM" id="SSF48403">
    <property type="entry name" value="Ankyrin repeat"/>
    <property type="match status" value="1"/>
</dbReference>
<dbReference type="SUPFAM" id="SSF55816">
    <property type="entry name" value="5'-nucleotidase (syn. UDP-sugar hydrolase), C-terminal domain"/>
    <property type="match status" value="1"/>
</dbReference>
<feature type="region of interest" description="Disordered" evidence="4">
    <location>
        <begin position="1"/>
        <end position="103"/>
    </location>
</feature>
<feature type="compositionally biased region" description="Low complexity" evidence="4">
    <location>
        <begin position="62"/>
        <end position="72"/>
    </location>
</feature>
<dbReference type="PANTHER" id="PTHR11575:SF48">
    <property type="entry name" value="5'-NUCLEOTIDASE"/>
    <property type="match status" value="1"/>
</dbReference>
<feature type="repeat" description="ANK" evidence="3">
    <location>
        <begin position="810"/>
        <end position="842"/>
    </location>
</feature>
<dbReference type="Gene3D" id="3.60.21.10">
    <property type="match status" value="1"/>
</dbReference>
<dbReference type="InterPro" id="IPR041821">
    <property type="entry name" value="CG11883_N"/>
</dbReference>
<feature type="compositionally biased region" description="Basic and acidic residues" evidence="4">
    <location>
        <begin position="82"/>
        <end position="97"/>
    </location>
</feature>
<dbReference type="InterPro" id="IPR036907">
    <property type="entry name" value="5'-Nucleotdase_C_sf"/>
</dbReference>
<dbReference type="InterPro" id="IPR002110">
    <property type="entry name" value="Ankyrin_rpt"/>
</dbReference>
<reference evidence="8 9" key="1">
    <citation type="submission" date="2025-05" db="UniProtKB">
        <authorList>
            <consortium name="RefSeq"/>
        </authorList>
    </citation>
    <scope>IDENTIFICATION</scope>
</reference>
<comment type="similarity">
    <text evidence="1">Belongs to the 5'-nucleotidase family.</text>
</comment>
<feature type="repeat" description="ANK" evidence="3">
    <location>
        <begin position="843"/>
        <end position="875"/>
    </location>
</feature>
<feature type="domain" description="Calcineurin-like phosphoesterase" evidence="5">
    <location>
        <begin position="167"/>
        <end position="370"/>
    </location>
</feature>
<dbReference type="RefSeq" id="XP_065675062.1">
    <property type="nucleotide sequence ID" value="XM_065818990.1"/>
</dbReference>
<evidence type="ECO:0000313" key="9">
    <source>
        <dbReference type="RefSeq" id="XP_065675063.1"/>
    </source>
</evidence>
<evidence type="ECO:0000313" key="8">
    <source>
        <dbReference type="RefSeq" id="XP_065675062.1"/>
    </source>
</evidence>
<dbReference type="InterPro" id="IPR006179">
    <property type="entry name" value="5_nucleotidase/apyrase"/>
</dbReference>
<protein>
    <submittedName>
        <fullName evidence="8 9">5'-nucleotidase-like</fullName>
    </submittedName>
</protein>
<dbReference type="InterPro" id="IPR008334">
    <property type="entry name" value="5'-Nucleotdase_C"/>
</dbReference>
<dbReference type="Proteomes" id="UP001652625">
    <property type="component" value="Chromosome 15"/>
</dbReference>
<feature type="domain" description="5'-Nucleotidase C-terminal" evidence="6">
    <location>
        <begin position="442"/>
        <end position="596"/>
    </location>
</feature>
<dbReference type="SUPFAM" id="SSF56300">
    <property type="entry name" value="Metallo-dependent phosphatases"/>
    <property type="match status" value="1"/>
</dbReference>
<name>A0ABM4DKK0_HYDVU</name>
<dbReference type="CDD" id="cd07406">
    <property type="entry name" value="MPP_CG11883_N"/>
    <property type="match status" value="1"/>
</dbReference>
<dbReference type="PROSITE" id="PS50297">
    <property type="entry name" value="ANK_REP_REGION"/>
    <property type="match status" value="1"/>
</dbReference>